<feature type="binding site" evidence="13">
    <location>
        <position position="141"/>
    </location>
    <ligand>
        <name>Mg(2+)</name>
        <dbReference type="ChEBI" id="CHEBI:18420"/>
        <label>1</label>
    </ligand>
</feature>
<keyword evidence="11 13" id="KW-0234">DNA repair</keyword>
<comment type="function">
    <text evidence="13">The RuvA-RuvB-RuvC complex processes Holliday junction (HJ) DNA during genetic recombination and DNA repair. Endonuclease that resolves HJ intermediates. Cleaves cruciform DNA by making single-stranded nicks across the HJ at symmetrical positions within the homologous arms, yielding a 5'-phosphate and a 3'-hydroxyl group; requires a central core of homology in the junction. The consensus cleavage sequence is 5'-(A/T)TT(C/G)-3'. Cleavage occurs on the 3'-side of the TT dinucleotide at the point of strand exchange. HJ branch migration catalyzed by RuvA-RuvB allows RuvC to scan DNA until it finds its consensus sequence, where it cleaves and resolves the cruciform DNA.</text>
</comment>
<comment type="subcellular location">
    <subcellularLocation>
        <location evidence="13">Cytoplasm</location>
    </subcellularLocation>
</comment>
<evidence type="ECO:0000256" key="9">
    <source>
        <dbReference type="ARBA" id="ARBA00023125"/>
    </source>
</evidence>
<dbReference type="PROSITE" id="PS01321">
    <property type="entry name" value="RUVC"/>
    <property type="match status" value="1"/>
</dbReference>
<reference evidence="15 16" key="1">
    <citation type="journal article" date="2016" name="Nat. Commun.">
        <title>Thousands of microbial genomes shed light on interconnected biogeochemical processes in an aquifer system.</title>
        <authorList>
            <person name="Anantharaman K."/>
            <person name="Brown C.T."/>
            <person name="Hug L.A."/>
            <person name="Sharon I."/>
            <person name="Castelle C.J."/>
            <person name="Probst A.J."/>
            <person name="Thomas B.C."/>
            <person name="Singh A."/>
            <person name="Wilkins M.J."/>
            <person name="Karaoz U."/>
            <person name="Brodie E.L."/>
            <person name="Williams K.H."/>
            <person name="Hubbard S.S."/>
            <person name="Banfield J.F."/>
        </authorList>
    </citation>
    <scope>NUCLEOTIDE SEQUENCE [LARGE SCALE GENOMIC DNA]</scope>
</reference>
<accession>A0A1F7JDQ2</accession>
<dbReference type="GO" id="GO:0006310">
    <property type="term" value="P:DNA recombination"/>
    <property type="evidence" value="ECO:0007669"/>
    <property type="project" value="UniProtKB-UniRule"/>
</dbReference>
<dbReference type="InterPro" id="IPR020563">
    <property type="entry name" value="X-over_junc_endoDNase_Mg_BS"/>
</dbReference>
<dbReference type="FunFam" id="3.30.420.10:FF:000002">
    <property type="entry name" value="Crossover junction endodeoxyribonuclease RuvC"/>
    <property type="match status" value="1"/>
</dbReference>
<sequence>MIILGIDPGIGRTGWGCINRQSASTTVAVSYGCIETKSTDDEVSRLVLLYREISNVILEYKPETVAAERLFFSTNQKTALTVGQARGVLLLAAGQQGLPVTSYTPLQVKLAITGYGQATKQQIQRMVQSMLGLSTIPQPDDTADALAIALTHCYTANYQHL</sequence>
<comment type="cofactor">
    <cofactor evidence="13">
        <name>Mg(2+)</name>
        <dbReference type="ChEBI" id="CHEBI:18420"/>
    </cofactor>
    <text evidence="13">Binds 2 Mg(2+) ion per subunit.</text>
</comment>
<dbReference type="GO" id="GO:0008821">
    <property type="term" value="F:crossover junction DNA endonuclease activity"/>
    <property type="evidence" value="ECO:0007669"/>
    <property type="project" value="UniProtKB-UniRule"/>
</dbReference>
<evidence type="ECO:0000256" key="2">
    <source>
        <dbReference type="ARBA" id="ARBA00022490"/>
    </source>
</evidence>
<evidence type="ECO:0000256" key="10">
    <source>
        <dbReference type="ARBA" id="ARBA00023172"/>
    </source>
</evidence>
<gene>
    <name evidence="13" type="primary">ruvC</name>
    <name evidence="15" type="ORF">A3B56_02040</name>
</gene>
<evidence type="ECO:0000256" key="3">
    <source>
        <dbReference type="ARBA" id="ARBA00022722"/>
    </source>
</evidence>
<evidence type="ECO:0000256" key="11">
    <source>
        <dbReference type="ARBA" id="ARBA00023204"/>
    </source>
</evidence>
<dbReference type="HAMAP" id="MF_00034">
    <property type="entry name" value="RuvC"/>
    <property type="match status" value="1"/>
</dbReference>
<dbReference type="EMBL" id="MGAU01000050">
    <property type="protein sequence ID" value="OGK53731.1"/>
    <property type="molecule type" value="Genomic_DNA"/>
</dbReference>
<comment type="caution">
    <text evidence="15">The sequence shown here is derived from an EMBL/GenBank/DDBJ whole genome shotgun (WGS) entry which is preliminary data.</text>
</comment>
<dbReference type="Proteomes" id="UP000178486">
    <property type="component" value="Unassembled WGS sequence"/>
</dbReference>
<dbReference type="InterPro" id="IPR012337">
    <property type="entry name" value="RNaseH-like_sf"/>
</dbReference>
<proteinExistence type="inferred from homology"/>
<feature type="active site" evidence="13">
    <location>
        <position position="68"/>
    </location>
</feature>
<name>A0A1F7JDQ2_9BACT</name>
<dbReference type="CDD" id="cd16962">
    <property type="entry name" value="RuvC"/>
    <property type="match status" value="1"/>
</dbReference>
<keyword evidence="3 13" id="KW-0540">Nuclease</keyword>
<keyword evidence="7 13" id="KW-0378">Hydrolase</keyword>
<keyword evidence="5 13" id="KW-0255">Endonuclease</keyword>
<evidence type="ECO:0000313" key="16">
    <source>
        <dbReference type="Proteomes" id="UP000178486"/>
    </source>
</evidence>
<dbReference type="PANTHER" id="PTHR30194">
    <property type="entry name" value="CROSSOVER JUNCTION ENDODEOXYRIBONUCLEASE RUVC"/>
    <property type="match status" value="1"/>
</dbReference>
<dbReference type="PRINTS" id="PR00696">
    <property type="entry name" value="RSOLVASERUVC"/>
</dbReference>
<evidence type="ECO:0000313" key="15">
    <source>
        <dbReference type="EMBL" id="OGK53731.1"/>
    </source>
</evidence>
<evidence type="ECO:0000256" key="1">
    <source>
        <dbReference type="ARBA" id="ARBA00009518"/>
    </source>
</evidence>
<comment type="similarity">
    <text evidence="1 13">Belongs to the RuvC family.</text>
</comment>
<keyword evidence="8 13" id="KW-0460">Magnesium</keyword>
<evidence type="ECO:0000256" key="4">
    <source>
        <dbReference type="ARBA" id="ARBA00022723"/>
    </source>
</evidence>
<evidence type="ECO:0000256" key="8">
    <source>
        <dbReference type="ARBA" id="ARBA00022842"/>
    </source>
</evidence>
<keyword evidence="4 13" id="KW-0479">Metal-binding</keyword>
<keyword evidence="2 13" id="KW-0963">Cytoplasm</keyword>
<keyword evidence="6 13" id="KW-0227">DNA damage</keyword>
<evidence type="ECO:0000256" key="5">
    <source>
        <dbReference type="ARBA" id="ARBA00022759"/>
    </source>
</evidence>
<keyword evidence="10 13" id="KW-0233">DNA recombination</keyword>
<dbReference type="InterPro" id="IPR036397">
    <property type="entry name" value="RNaseH_sf"/>
</dbReference>
<dbReference type="NCBIfam" id="TIGR00228">
    <property type="entry name" value="ruvC"/>
    <property type="match status" value="1"/>
</dbReference>
<dbReference type="SUPFAM" id="SSF53098">
    <property type="entry name" value="Ribonuclease H-like"/>
    <property type="match status" value="1"/>
</dbReference>
<dbReference type="GO" id="GO:0006281">
    <property type="term" value="P:DNA repair"/>
    <property type="evidence" value="ECO:0007669"/>
    <property type="project" value="UniProtKB-UniRule"/>
</dbReference>
<dbReference type="EC" id="3.1.21.10" evidence="13 14"/>
<dbReference type="PANTHER" id="PTHR30194:SF3">
    <property type="entry name" value="CROSSOVER JUNCTION ENDODEOXYRIBONUCLEASE RUVC"/>
    <property type="match status" value="1"/>
</dbReference>
<organism evidence="15 16">
    <name type="scientific">Candidatus Roizmanbacteria bacterium RIFCSPLOWO2_01_FULL_45_11</name>
    <dbReference type="NCBI Taxonomy" id="1802070"/>
    <lineage>
        <taxon>Bacteria</taxon>
        <taxon>Candidatus Roizmaniibacteriota</taxon>
    </lineage>
</organism>
<evidence type="ECO:0000256" key="6">
    <source>
        <dbReference type="ARBA" id="ARBA00022763"/>
    </source>
</evidence>
<dbReference type="Pfam" id="PF02075">
    <property type="entry name" value="RuvC"/>
    <property type="match status" value="1"/>
</dbReference>
<feature type="binding site" evidence="13">
    <location>
        <position position="7"/>
    </location>
    <ligand>
        <name>Mg(2+)</name>
        <dbReference type="ChEBI" id="CHEBI:18420"/>
        <label>1</label>
    </ligand>
</feature>
<feature type="binding site" evidence="13">
    <location>
        <position position="68"/>
    </location>
    <ligand>
        <name>Mg(2+)</name>
        <dbReference type="ChEBI" id="CHEBI:18420"/>
        <label>2</label>
    </ligand>
</feature>
<feature type="active site" evidence="13">
    <location>
        <position position="7"/>
    </location>
</feature>
<dbReference type="GO" id="GO:0003677">
    <property type="term" value="F:DNA binding"/>
    <property type="evidence" value="ECO:0007669"/>
    <property type="project" value="UniProtKB-KW"/>
</dbReference>
<protein>
    <recommendedName>
        <fullName evidence="13 14">Crossover junction endodeoxyribonuclease RuvC</fullName>
        <ecNumber evidence="13 14">3.1.21.10</ecNumber>
    </recommendedName>
    <alternativeName>
        <fullName evidence="13">Holliday junction nuclease RuvC</fullName>
    </alternativeName>
    <alternativeName>
        <fullName evidence="13">Holliday junction resolvase RuvC</fullName>
    </alternativeName>
</protein>
<dbReference type="AlphaFoldDB" id="A0A1F7JDQ2"/>
<comment type="subunit">
    <text evidence="13">Homodimer which binds Holliday junction (HJ) DNA. The HJ becomes 2-fold symmetrical on binding to RuvC with unstacked arms; it has a different conformation from HJ DNA in complex with RuvA. In the full resolvosome a probable DNA-RuvA(4)-RuvB(12)-RuvC(2) complex forms which resolves the HJ.</text>
</comment>
<evidence type="ECO:0000256" key="12">
    <source>
        <dbReference type="ARBA" id="ARBA00029354"/>
    </source>
</evidence>
<keyword evidence="9 13" id="KW-0238">DNA-binding</keyword>
<evidence type="ECO:0000256" key="14">
    <source>
        <dbReference type="NCBIfam" id="TIGR00228"/>
    </source>
</evidence>
<dbReference type="GO" id="GO:0000287">
    <property type="term" value="F:magnesium ion binding"/>
    <property type="evidence" value="ECO:0007669"/>
    <property type="project" value="UniProtKB-UniRule"/>
</dbReference>
<dbReference type="GO" id="GO:0048476">
    <property type="term" value="C:Holliday junction resolvase complex"/>
    <property type="evidence" value="ECO:0007669"/>
    <property type="project" value="UniProtKB-UniRule"/>
</dbReference>
<dbReference type="Gene3D" id="3.30.420.10">
    <property type="entry name" value="Ribonuclease H-like superfamily/Ribonuclease H"/>
    <property type="match status" value="1"/>
</dbReference>
<feature type="active site" evidence="13">
    <location>
        <position position="141"/>
    </location>
</feature>
<dbReference type="NCBIfam" id="NF000711">
    <property type="entry name" value="PRK00039.2-1"/>
    <property type="match status" value="1"/>
</dbReference>
<comment type="catalytic activity">
    <reaction evidence="12 13">
        <text>Endonucleolytic cleavage at a junction such as a reciprocal single-stranded crossover between two homologous DNA duplexes (Holliday junction).</text>
        <dbReference type="EC" id="3.1.21.10"/>
    </reaction>
</comment>
<evidence type="ECO:0000256" key="13">
    <source>
        <dbReference type="HAMAP-Rule" id="MF_00034"/>
    </source>
</evidence>
<dbReference type="InterPro" id="IPR002176">
    <property type="entry name" value="X-over_junc_endoDNase_RuvC"/>
</dbReference>
<dbReference type="GO" id="GO:0005737">
    <property type="term" value="C:cytoplasm"/>
    <property type="evidence" value="ECO:0007669"/>
    <property type="project" value="UniProtKB-SubCell"/>
</dbReference>
<evidence type="ECO:0000256" key="7">
    <source>
        <dbReference type="ARBA" id="ARBA00022801"/>
    </source>
</evidence>